<reference evidence="3 4" key="1">
    <citation type="submission" date="2014-04" db="EMBL/GenBank/DDBJ databases">
        <title>Evolutionary Origins and Diversification of the Mycorrhizal Mutualists.</title>
        <authorList>
            <consortium name="DOE Joint Genome Institute"/>
            <consortium name="Mycorrhizal Genomics Consortium"/>
            <person name="Kohler A."/>
            <person name="Kuo A."/>
            <person name="Nagy L.G."/>
            <person name="Floudas D."/>
            <person name="Copeland A."/>
            <person name="Barry K.W."/>
            <person name="Cichocki N."/>
            <person name="Veneault-Fourrey C."/>
            <person name="LaButti K."/>
            <person name="Lindquist E.A."/>
            <person name="Lipzen A."/>
            <person name="Lundell T."/>
            <person name="Morin E."/>
            <person name="Murat C."/>
            <person name="Riley R."/>
            <person name="Ohm R."/>
            <person name="Sun H."/>
            <person name="Tunlid A."/>
            <person name="Henrissat B."/>
            <person name="Grigoriev I.V."/>
            <person name="Hibbett D.S."/>
            <person name="Martin F."/>
        </authorList>
    </citation>
    <scope>NUCLEOTIDE SEQUENCE [LARGE SCALE GENOMIC DNA]</scope>
    <source>
        <strain evidence="3 4">FD-317 M1</strain>
    </source>
</reference>
<sequence>MAEQRCHFIQELLETIPNLQPPPPQDSQQLACNADSQTKQNGKEREVLPSEALQGYLFAFDYSDGLQSGRRTVILGRLLFQPTDINGRGPIVVEVHCDCQGHSCDWKGSNGRCNWDGLDLIVKIRFPAAGRVYEEEIIRHLLNLAAGPHTWVCNHLPNLLCSFTIPFDGHGVQGKLQNKLDDEEIHKGRVIRGSIQERIFPIWEVECEFEEAQVVYDAFQCHEWVHDIGRVLHRDISMNNVMFRRIEGKIYGVLNDFDLATCIDDLDRTPTSKHRTGTRPFMAYEQHYINWNGPPRYRHDAESFFYLILILGCDYSRPGKKVKDPPFQAWINGGDEYLFDKKSILCTNGKFSPPTATARFRYRIWLRKIQLMLFHGVTS</sequence>
<dbReference type="PROSITE" id="PS00109">
    <property type="entry name" value="PROTEIN_KINASE_TYR"/>
    <property type="match status" value="1"/>
</dbReference>
<evidence type="ECO:0000256" key="1">
    <source>
        <dbReference type="SAM" id="MobiDB-lite"/>
    </source>
</evidence>
<dbReference type="PANTHER" id="PTHR38248:SF2">
    <property type="entry name" value="FUNK1 11"/>
    <property type="match status" value="1"/>
</dbReference>
<dbReference type="GO" id="GO:0005524">
    <property type="term" value="F:ATP binding"/>
    <property type="evidence" value="ECO:0007669"/>
    <property type="project" value="InterPro"/>
</dbReference>
<protein>
    <recommendedName>
        <fullName evidence="2">Protein kinase domain-containing protein</fullName>
    </recommendedName>
</protein>
<feature type="domain" description="Protein kinase" evidence="2">
    <location>
        <begin position="80"/>
        <end position="379"/>
    </location>
</feature>
<name>A0A0D0B6T3_9AGAR</name>
<keyword evidence="4" id="KW-1185">Reference proteome</keyword>
<dbReference type="GO" id="GO:0004672">
    <property type="term" value="F:protein kinase activity"/>
    <property type="evidence" value="ECO:0007669"/>
    <property type="project" value="InterPro"/>
</dbReference>
<proteinExistence type="predicted"/>
<dbReference type="Gene3D" id="1.10.510.10">
    <property type="entry name" value="Transferase(Phosphotransferase) domain 1"/>
    <property type="match status" value="1"/>
</dbReference>
<feature type="compositionally biased region" description="Polar residues" evidence="1">
    <location>
        <begin position="30"/>
        <end position="40"/>
    </location>
</feature>
<evidence type="ECO:0000313" key="3">
    <source>
        <dbReference type="EMBL" id="KIK59150.1"/>
    </source>
</evidence>
<accession>A0A0D0B6T3</accession>
<evidence type="ECO:0000313" key="4">
    <source>
        <dbReference type="Proteomes" id="UP000053593"/>
    </source>
</evidence>
<dbReference type="OrthoDB" id="5569250at2759"/>
<dbReference type="PANTHER" id="PTHR38248">
    <property type="entry name" value="FUNK1 6"/>
    <property type="match status" value="1"/>
</dbReference>
<feature type="non-terminal residue" evidence="3">
    <location>
        <position position="379"/>
    </location>
</feature>
<dbReference type="InterPro" id="IPR008266">
    <property type="entry name" value="Tyr_kinase_AS"/>
</dbReference>
<gene>
    <name evidence="3" type="ORF">GYMLUDRAFT_202102</name>
</gene>
<dbReference type="Proteomes" id="UP000053593">
    <property type="component" value="Unassembled WGS sequence"/>
</dbReference>
<dbReference type="PROSITE" id="PS50011">
    <property type="entry name" value="PROTEIN_KINASE_DOM"/>
    <property type="match status" value="1"/>
</dbReference>
<dbReference type="HOGENOM" id="CLU_730671_0_0_1"/>
<dbReference type="SUPFAM" id="SSF56112">
    <property type="entry name" value="Protein kinase-like (PK-like)"/>
    <property type="match status" value="1"/>
</dbReference>
<dbReference type="InterPro" id="IPR000719">
    <property type="entry name" value="Prot_kinase_dom"/>
</dbReference>
<dbReference type="Pfam" id="PF17667">
    <property type="entry name" value="Pkinase_fungal"/>
    <property type="match status" value="1"/>
</dbReference>
<feature type="region of interest" description="Disordered" evidence="1">
    <location>
        <begin position="18"/>
        <end position="45"/>
    </location>
</feature>
<dbReference type="InterPro" id="IPR040976">
    <property type="entry name" value="Pkinase_fungal"/>
</dbReference>
<dbReference type="InterPro" id="IPR011009">
    <property type="entry name" value="Kinase-like_dom_sf"/>
</dbReference>
<dbReference type="EMBL" id="KN834781">
    <property type="protein sequence ID" value="KIK59150.1"/>
    <property type="molecule type" value="Genomic_DNA"/>
</dbReference>
<dbReference type="AlphaFoldDB" id="A0A0D0B6T3"/>
<evidence type="ECO:0000259" key="2">
    <source>
        <dbReference type="PROSITE" id="PS50011"/>
    </source>
</evidence>
<organism evidence="3 4">
    <name type="scientific">Collybiopsis luxurians FD-317 M1</name>
    <dbReference type="NCBI Taxonomy" id="944289"/>
    <lineage>
        <taxon>Eukaryota</taxon>
        <taxon>Fungi</taxon>
        <taxon>Dikarya</taxon>
        <taxon>Basidiomycota</taxon>
        <taxon>Agaricomycotina</taxon>
        <taxon>Agaricomycetes</taxon>
        <taxon>Agaricomycetidae</taxon>
        <taxon>Agaricales</taxon>
        <taxon>Marasmiineae</taxon>
        <taxon>Omphalotaceae</taxon>
        <taxon>Collybiopsis</taxon>
        <taxon>Collybiopsis luxurians</taxon>
    </lineage>
</organism>